<evidence type="ECO:0000313" key="3">
    <source>
        <dbReference type="Proteomes" id="UP000321886"/>
    </source>
</evidence>
<organism evidence="2 3">
    <name type="scientific">Halobacillus faecis</name>
    <dbReference type="NCBI Taxonomy" id="360184"/>
    <lineage>
        <taxon>Bacteria</taxon>
        <taxon>Bacillati</taxon>
        <taxon>Bacillota</taxon>
        <taxon>Bacilli</taxon>
        <taxon>Bacillales</taxon>
        <taxon>Bacillaceae</taxon>
        <taxon>Halobacillus</taxon>
    </lineage>
</organism>
<dbReference type="EMBL" id="BJYD01000004">
    <property type="protein sequence ID" value="GEN52215.1"/>
    <property type="molecule type" value="Genomic_DNA"/>
</dbReference>
<feature type="region of interest" description="Disordered" evidence="1">
    <location>
        <begin position="28"/>
        <end position="47"/>
    </location>
</feature>
<name>A0A511WMD4_9BACI</name>
<comment type="caution">
    <text evidence="2">The sequence shown here is derived from an EMBL/GenBank/DDBJ whole genome shotgun (WGS) entry which is preliminary data.</text>
</comment>
<evidence type="ECO:0000313" key="2">
    <source>
        <dbReference type="EMBL" id="GEN52215.1"/>
    </source>
</evidence>
<reference evidence="2 3" key="1">
    <citation type="submission" date="2019-07" db="EMBL/GenBank/DDBJ databases">
        <title>Whole genome shotgun sequence of Halobacillus faecis NBRC 103569.</title>
        <authorList>
            <person name="Hosoyama A."/>
            <person name="Uohara A."/>
            <person name="Ohji S."/>
            <person name="Ichikawa N."/>
        </authorList>
    </citation>
    <scope>NUCLEOTIDE SEQUENCE [LARGE SCALE GENOMIC DNA]</scope>
    <source>
        <strain evidence="2 3">NBRC 103569</strain>
    </source>
</reference>
<gene>
    <name evidence="2" type="ORF">HFA01_04770</name>
</gene>
<protein>
    <submittedName>
        <fullName evidence="2">Uncharacterized protein</fullName>
    </submittedName>
</protein>
<dbReference type="AlphaFoldDB" id="A0A511WMD4"/>
<evidence type="ECO:0000256" key="1">
    <source>
        <dbReference type="SAM" id="MobiDB-lite"/>
    </source>
</evidence>
<proteinExistence type="predicted"/>
<keyword evidence="3" id="KW-1185">Reference proteome</keyword>
<dbReference type="OrthoDB" id="2655258at2"/>
<dbReference type="RefSeq" id="WP_146812976.1">
    <property type="nucleotide sequence ID" value="NZ_BJYD01000004.1"/>
</dbReference>
<dbReference type="Proteomes" id="UP000321886">
    <property type="component" value="Unassembled WGS sequence"/>
</dbReference>
<accession>A0A511WMD4</accession>
<sequence length="105" mass="12305">MKKFYPFLLLLGVFAWIGYMESPPMKTEDHFQAPVSTEENETEAVVTKDAEDAGTTMELEMKHEGTKIVDGSRVEAYREYEIYKDRDGNILEEVPTEYYNYIKYE</sequence>